<dbReference type="InterPro" id="IPR018641">
    <property type="entry name" value="Trfase_1_rSAM/seldom-assoc"/>
</dbReference>
<keyword evidence="2" id="KW-1185">Reference proteome</keyword>
<dbReference type="PANTHER" id="PTHR36529">
    <property type="entry name" value="SLL1095 PROTEIN"/>
    <property type="match status" value="1"/>
</dbReference>
<protein>
    <submittedName>
        <fullName evidence="1">DUF2064 domain-containing protein</fullName>
    </submittedName>
</protein>
<organism evidence="1 2">
    <name type="scientific">Anaeroselena agilis</name>
    <dbReference type="NCBI Taxonomy" id="3063788"/>
    <lineage>
        <taxon>Bacteria</taxon>
        <taxon>Bacillati</taxon>
        <taxon>Bacillota</taxon>
        <taxon>Negativicutes</taxon>
        <taxon>Acetonemataceae</taxon>
        <taxon>Anaeroselena</taxon>
    </lineage>
</organism>
<dbReference type="SUPFAM" id="SSF53448">
    <property type="entry name" value="Nucleotide-diphospho-sugar transferases"/>
    <property type="match status" value="1"/>
</dbReference>
<sequence length="274" mass="29431">MKNATIVFTKVPKAGVTKTRLTTDRGGILTPEEAKDLYEGCVLDAINACIAADCGDVMICYNQGGDREYLESFLTRVSNRASIKEVFCDAGGSFDECMQYAADYVLKNGNAERLADSLLIVGGDLPSLQPAIIRDAVAKLTRLAKTDAGMAAARFKGEPVGAALIEGACQEGGFSIIGYTYNTPFEFDKVFYNLDGITALDVALGKAREHGIPFGYVEMVPDVDIPVDLAGMIPMVRSIQLAARYDDAVMLPVNTIRVLDEIGLEATSPPSPQR</sequence>
<comment type="caution">
    <text evidence="1">The sequence shown here is derived from an EMBL/GenBank/DDBJ whole genome shotgun (WGS) entry which is preliminary data.</text>
</comment>
<dbReference type="RefSeq" id="WP_413778383.1">
    <property type="nucleotide sequence ID" value="NZ_JAUOZS010000001.1"/>
</dbReference>
<dbReference type="Proteomes" id="UP001254848">
    <property type="component" value="Unassembled WGS sequence"/>
</dbReference>
<proteinExistence type="predicted"/>
<gene>
    <name evidence="1" type="ORF">Q4T40_00950</name>
</gene>
<dbReference type="PANTHER" id="PTHR36529:SF1">
    <property type="entry name" value="GLYCOSYLTRANSFERASE"/>
    <property type="match status" value="1"/>
</dbReference>
<dbReference type="Pfam" id="PF09837">
    <property type="entry name" value="DUF2064"/>
    <property type="match status" value="1"/>
</dbReference>
<reference evidence="1 2" key="1">
    <citation type="submission" date="2023-07" db="EMBL/GenBank/DDBJ databases">
        <title>The novel representative of Negativicutes class, Anaeroselena agilis gen. nov. sp. nov.</title>
        <authorList>
            <person name="Prokofeva M.I."/>
            <person name="Elcheninov A.G."/>
            <person name="Klyukina A."/>
            <person name="Kublanov I.V."/>
            <person name="Frolov E.N."/>
            <person name="Podosokorskaya O.A."/>
        </authorList>
    </citation>
    <scope>NUCLEOTIDE SEQUENCE [LARGE SCALE GENOMIC DNA]</scope>
    <source>
        <strain evidence="1 2">4137-cl</strain>
    </source>
</reference>
<evidence type="ECO:0000313" key="1">
    <source>
        <dbReference type="EMBL" id="MDT8899816.1"/>
    </source>
</evidence>
<dbReference type="InterPro" id="IPR029044">
    <property type="entry name" value="Nucleotide-diphossugar_trans"/>
</dbReference>
<dbReference type="EMBL" id="JAUOZS010000001">
    <property type="protein sequence ID" value="MDT8899816.1"/>
    <property type="molecule type" value="Genomic_DNA"/>
</dbReference>
<dbReference type="Gene3D" id="3.90.550.10">
    <property type="entry name" value="Spore Coat Polysaccharide Biosynthesis Protein SpsA, Chain A"/>
    <property type="match status" value="1"/>
</dbReference>
<accession>A0ABU3NSL2</accession>
<evidence type="ECO:0000313" key="2">
    <source>
        <dbReference type="Proteomes" id="UP001254848"/>
    </source>
</evidence>
<name>A0ABU3NSL2_9FIRM</name>